<dbReference type="GO" id="GO:0003690">
    <property type="term" value="F:double-stranded DNA binding"/>
    <property type="evidence" value="ECO:0007669"/>
    <property type="project" value="InterPro"/>
</dbReference>
<proteinExistence type="predicted"/>
<evidence type="ECO:0000256" key="2">
    <source>
        <dbReference type="SAM" id="MobiDB-lite"/>
    </source>
</evidence>
<dbReference type="InterPro" id="IPR057811">
    <property type="entry name" value="RBD_ZCCHC3_2nd"/>
</dbReference>
<evidence type="ECO:0000256" key="1">
    <source>
        <dbReference type="PROSITE-ProRule" id="PRU00047"/>
    </source>
</evidence>
<keyword evidence="5" id="KW-1185">Reference proteome</keyword>
<dbReference type="Proteomes" id="UP000265140">
    <property type="component" value="Chromosome 25"/>
</dbReference>
<keyword evidence="1" id="KW-0863">Zinc-finger</keyword>
<feature type="region of interest" description="Disordered" evidence="2">
    <location>
        <begin position="139"/>
        <end position="171"/>
    </location>
</feature>
<dbReference type="GeneTree" id="ENSGT00530000063983"/>
<dbReference type="GO" id="GO:0003723">
    <property type="term" value="F:RNA binding"/>
    <property type="evidence" value="ECO:0007669"/>
    <property type="project" value="InterPro"/>
</dbReference>
<dbReference type="PROSITE" id="PS50158">
    <property type="entry name" value="ZF_CCHC"/>
    <property type="match status" value="1"/>
</dbReference>
<dbReference type="Pfam" id="PF23058">
    <property type="entry name" value="RBD_ZCCHC3_2nd"/>
    <property type="match status" value="1"/>
</dbReference>
<dbReference type="InterPro" id="IPR042509">
    <property type="entry name" value="ZCCHC3"/>
</dbReference>
<feature type="domain" description="CCHC-type" evidence="3">
    <location>
        <begin position="76"/>
        <end position="89"/>
    </location>
</feature>
<dbReference type="GO" id="GO:0008270">
    <property type="term" value="F:zinc ion binding"/>
    <property type="evidence" value="ECO:0007669"/>
    <property type="project" value="UniProtKB-KW"/>
</dbReference>
<dbReference type="SUPFAM" id="SSF57756">
    <property type="entry name" value="Retrovirus zinc finger-like domains"/>
    <property type="match status" value="1"/>
</dbReference>
<protein>
    <recommendedName>
        <fullName evidence="3">CCHC-type domain-containing protein</fullName>
    </recommendedName>
</protein>
<reference evidence="4" key="3">
    <citation type="submission" date="2025-09" db="UniProtKB">
        <authorList>
            <consortium name="Ensembl"/>
        </authorList>
    </citation>
    <scope>IDENTIFICATION</scope>
</reference>
<evidence type="ECO:0000259" key="3">
    <source>
        <dbReference type="PROSITE" id="PS50158"/>
    </source>
</evidence>
<reference evidence="4 5" key="1">
    <citation type="submission" date="2020-02" db="EMBL/GenBank/DDBJ databases">
        <title>Esox lucius (northern pike) genome, fEsoLuc1, primary haplotype.</title>
        <authorList>
            <person name="Myers G."/>
            <person name="Karagic N."/>
            <person name="Meyer A."/>
            <person name="Pippel M."/>
            <person name="Reichard M."/>
            <person name="Winkler S."/>
            <person name="Tracey A."/>
            <person name="Sims Y."/>
            <person name="Howe K."/>
            <person name="Rhie A."/>
            <person name="Formenti G."/>
            <person name="Durbin R."/>
            <person name="Fedrigo O."/>
            <person name="Jarvis E.D."/>
        </authorList>
    </citation>
    <scope>NUCLEOTIDE SEQUENCE [LARGE SCALE GENOMIC DNA]</scope>
</reference>
<dbReference type="GO" id="GO:0002218">
    <property type="term" value="P:activation of innate immune response"/>
    <property type="evidence" value="ECO:0007669"/>
    <property type="project" value="InterPro"/>
</dbReference>
<dbReference type="AlphaFoldDB" id="A0AAY5L9I7"/>
<keyword evidence="1" id="KW-0862">Zinc</keyword>
<evidence type="ECO:0000313" key="5">
    <source>
        <dbReference type="Proteomes" id="UP000265140"/>
    </source>
</evidence>
<dbReference type="PANTHER" id="PTHR22639">
    <property type="entry name" value="GAG-RELATED PROTEIN"/>
    <property type="match status" value="1"/>
</dbReference>
<keyword evidence="1" id="KW-0479">Metal-binding</keyword>
<sequence>MYSEKVKTEDIQTWLSFYCTVQRGMELRDEDGIRTGARRFFVRLKRVTETLQHLPSIIQLGPFRGHVFYAGQPKECRKCGSLGHLAAECTATFCRNCRSVEHNTKDCKQPTKCNLCGATNHTFRACPHTYANRVRQNDPYRPEEVPQQNQPPLPQSVSHPKEPSHQGEPQSNVDQQLMTEDIQKEHHEQTNATEGVKDWSFEPLTTVGDKETCMTSTPNHPTQLPISNSENLLANKKLDDAESRSTVIFPQDLLDALMSDPPVTSSELPLPANQTSIILLEAAGVGHLSPSMLTDSSSEVPPMQSRKRHPEKSDFSSGCADTDTDEETWPASTSTPFLDSACLSAFSTATQMMNMVGEKDKRVKSKKKKEAENSVLVTPE</sequence>
<organism evidence="4 5">
    <name type="scientific">Esox lucius</name>
    <name type="common">Northern pike</name>
    <dbReference type="NCBI Taxonomy" id="8010"/>
    <lineage>
        <taxon>Eukaryota</taxon>
        <taxon>Metazoa</taxon>
        <taxon>Chordata</taxon>
        <taxon>Craniata</taxon>
        <taxon>Vertebrata</taxon>
        <taxon>Euteleostomi</taxon>
        <taxon>Actinopterygii</taxon>
        <taxon>Neopterygii</taxon>
        <taxon>Teleostei</taxon>
        <taxon>Protacanthopterygii</taxon>
        <taxon>Esociformes</taxon>
        <taxon>Esocidae</taxon>
        <taxon>Esox</taxon>
    </lineage>
</organism>
<evidence type="ECO:0000313" key="4">
    <source>
        <dbReference type="Ensembl" id="ENSELUP00000097711.1"/>
    </source>
</evidence>
<feature type="region of interest" description="Disordered" evidence="2">
    <location>
        <begin position="290"/>
        <end position="336"/>
    </location>
</feature>
<feature type="region of interest" description="Disordered" evidence="2">
    <location>
        <begin position="358"/>
        <end position="380"/>
    </location>
</feature>
<dbReference type="Gene3D" id="4.10.60.10">
    <property type="entry name" value="Zinc finger, CCHC-type"/>
    <property type="match status" value="1"/>
</dbReference>
<dbReference type="SMART" id="SM00343">
    <property type="entry name" value="ZnF_C2HC"/>
    <property type="match status" value="3"/>
</dbReference>
<dbReference type="Ensembl" id="ENSELUT00000094189.1">
    <property type="protein sequence ID" value="ENSELUP00000097711.1"/>
    <property type="gene ID" value="ENSELUG00000037777.1"/>
</dbReference>
<dbReference type="Pfam" id="PF00098">
    <property type="entry name" value="zf-CCHC"/>
    <property type="match status" value="1"/>
</dbReference>
<reference evidence="4" key="2">
    <citation type="submission" date="2025-08" db="UniProtKB">
        <authorList>
            <consortium name="Ensembl"/>
        </authorList>
    </citation>
    <scope>IDENTIFICATION</scope>
</reference>
<dbReference type="InterPro" id="IPR036875">
    <property type="entry name" value="Znf_CCHC_sf"/>
</dbReference>
<dbReference type="InterPro" id="IPR001878">
    <property type="entry name" value="Znf_CCHC"/>
</dbReference>
<accession>A0AAY5L9I7</accession>
<dbReference type="PANTHER" id="PTHR22639:SF3">
    <property type="entry name" value="ZINC FINGER CCHC DOMAIN-CONTAINING PROTEIN 3"/>
    <property type="match status" value="1"/>
</dbReference>
<name>A0AAY5L9I7_ESOLU</name>